<dbReference type="Proteomes" id="UP000032458">
    <property type="component" value="Unassembled WGS sequence"/>
</dbReference>
<comment type="caution">
    <text evidence="1">The sequence shown here is derived from an EMBL/GenBank/DDBJ whole genome shotgun (WGS) entry which is preliminary data.</text>
</comment>
<evidence type="ECO:0000313" key="1">
    <source>
        <dbReference type="EMBL" id="KIZ16517.1"/>
    </source>
</evidence>
<dbReference type="EMBL" id="JRKI01000027">
    <property type="protein sequence ID" value="KIZ16517.1"/>
    <property type="molecule type" value="Genomic_DNA"/>
</dbReference>
<gene>
    <name evidence="1" type="ORF">SNA_19555</name>
</gene>
<proteinExistence type="predicted"/>
<organism evidence="1 2">
    <name type="scientific">Streptomyces natalensis ATCC 27448</name>
    <dbReference type="NCBI Taxonomy" id="1240678"/>
    <lineage>
        <taxon>Bacteria</taxon>
        <taxon>Bacillati</taxon>
        <taxon>Actinomycetota</taxon>
        <taxon>Actinomycetes</taxon>
        <taxon>Kitasatosporales</taxon>
        <taxon>Streptomycetaceae</taxon>
        <taxon>Streptomyces</taxon>
    </lineage>
</organism>
<protein>
    <submittedName>
        <fullName evidence="1">Uncharacterized protein</fullName>
    </submittedName>
</protein>
<name>A0A0D7CM41_9ACTN</name>
<keyword evidence="2" id="KW-1185">Reference proteome</keyword>
<sequence>MRHQGVQVGLHFGGTRPQFGALVSAVAGVKASQRAGSWRRASARWRNFGREFFCSGPAAGAAAGNRVGTLLNPTLGGP</sequence>
<dbReference type="AlphaFoldDB" id="A0A0D7CM41"/>
<evidence type="ECO:0000313" key="2">
    <source>
        <dbReference type="Proteomes" id="UP000032458"/>
    </source>
</evidence>
<reference evidence="1 2" key="1">
    <citation type="submission" date="2014-09" db="EMBL/GenBank/DDBJ databases">
        <title>Draft genome sequence of Streptomyces natalensis ATCC 27448, producer of the antifungal pimaricin.</title>
        <authorList>
            <person name="Mendes M.V."/>
            <person name="Beites T."/>
            <person name="Pires S."/>
            <person name="Santos C.L."/>
            <person name="Moradas-Ferreira P."/>
        </authorList>
    </citation>
    <scope>NUCLEOTIDE SEQUENCE [LARGE SCALE GENOMIC DNA]</scope>
    <source>
        <strain evidence="1 2">ATCC 27448</strain>
    </source>
</reference>
<accession>A0A0D7CM41</accession>